<dbReference type="PANTHER" id="PTHR24134:SF9">
    <property type="entry name" value="ANKYRIN REPEAT AND SOCS BOX PROTEIN 8"/>
    <property type="match status" value="1"/>
</dbReference>
<dbReference type="SUPFAM" id="SSF48403">
    <property type="entry name" value="Ankyrin repeat"/>
    <property type="match status" value="1"/>
</dbReference>
<dbReference type="PROSITE" id="PS50088">
    <property type="entry name" value="ANK_REPEAT"/>
    <property type="match status" value="3"/>
</dbReference>
<comment type="caution">
    <text evidence="4">The sequence shown here is derived from an EMBL/GenBank/DDBJ whole genome shotgun (WGS) entry which is preliminary data.</text>
</comment>
<evidence type="ECO:0000313" key="4">
    <source>
        <dbReference type="EMBL" id="KAL3404594.1"/>
    </source>
</evidence>
<dbReference type="Pfam" id="PF00023">
    <property type="entry name" value="Ank"/>
    <property type="match status" value="1"/>
</dbReference>
<accession>A0ABD2XIA9</accession>
<feature type="repeat" description="ANK" evidence="3">
    <location>
        <begin position="1"/>
        <end position="33"/>
    </location>
</feature>
<protein>
    <submittedName>
        <fullName evidence="4">Uncharacterized protein</fullName>
    </submittedName>
</protein>
<dbReference type="InterPro" id="IPR002110">
    <property type="entry name" value="Ankyrin_rpt"/>
</dbReference>
<sequence>MGNTPLHRAVFWENKKLAELLLRRGADPNAANEAGTTPLHIVSMGDQCYDLAEMLFEICDQRNLTLLVDARDNSGNTPLHLALKYSPLDKESAIKLLLSRDADPNSANKEGSTPLYIVCDNYYGDQEDDVANEFFEICSAQQWTIVVYARDKLGRTPLQLAVTNLRPRLVDVLLNRGADLAYFVFPTAARFAEGSGPERCNVQLGLVSGLLGCVERLGQAKYELVLDDVLAIMQFFADRGVYDRTADPRVYLHYGFDKEEDIMKKVRIQKDVTLHESTKAFDYASYLKLANWREWRNLPAEPVEVCTWHLCGIMCRGLFGRWAEYPFWELIHYRLPLECCRMIVDGLANQDLMNICLTIKGLSQNGP</sequence>
<dbReference type="AlphaFoldDB" id="A0ABD2XIA9"/>
<dbReference type="EMBL" id="JBJJXI010000025">
    <property type="protein sequence ID" value="KAL3404594.1"/>
    <property type="molecule type" value="Genomic_DNA"/>
</dbReference>
<dbReference type="SMART" id="SM00248">
    <property type="entry name" value="ANK"/>
    <property type="match status" value="5"/>
</dbReference>
<evidence type="ECO:0000256" key="1">
    <source>
        <dbReference type="ARBA" id="ARBA00022737"/>
    </source>
</evidence>
<feature type="repeat" description="ANK" evidence="3">
    <location>
        <begin position="74"/>
        <end position="109"/>
    </location>
</feature>
<evidence type="ECO:0000256" key="2">
    <source>
        <dbReference type="ARBA" id="ARBA00023043"/>
    </source>
</evidence>
<dbReference type="PANTHER" id="PTHR24134">
    <property type="entry name" value="ANKYRIN REPEAT-CONTAINING PROTEIN DDB_G0279043"/>
    <property type="match status" value="1"/>
</dbReference>
<dbReference type="InterPro" id="IPR036770">
    <property type="entry name" value="Ankyrin_rpt-contain_sf"/>
</dbReference>
<organism evidence="4 5">
    <name type="scientific">Trichogramma kaykai</name>
    <dbReference type="NCBI Taxonomy" id="54128"/>
    <lineage>
        <taxon>Eukaryota</taxon>
        <taxon>Metazoa</taxon>
        <taxon>Ecdysozoa</taxon>
        <taxon>Arthropoda</taxon>
        <taxon>Hexapoda</taxon>
        <taxon>Insecta</taxon>
        <taxon>Pterygota</taxon>
        <taxon>Neoptera</taxon>
        <taxon>Endopterygota</taxon>
        <taxon>Hymenoptera</taxon>
        <taxon>Apocrita</taxon>
        <taxon>Proctotrupomorpha</taxon>
        <taxon>Chalcidoidea</taxon>
        <taxon>Trichogrammatidae</taxon>
        <taxon>Trichogramma</taxon>
    </lineage>
</organism>
<feature type="repeat" description="ANK" evidence="3">
    <location>
        <begin position="153"/>
        <end position="180"/>
    </location>
</feature>
<gene>
    <name evidence="4" type="ORF">TKK_003049</name>
</gene>
<proteinExistence type="predicted"/>
<evidence type="ECO:0000313" key="5">
    <source>
        <dbReference type="Proteomes" id="UP001627154"/>
    </source>
</evidence>
<dbReference type="PROSITE" id="PS50297">
    <property type="entry name" value="ANK_REP_REGION"/>
    <property type="match status" value="3"/>
</dbReference>
<dbReference type="Proteomes" id="UP001627154">
    <property type="component" value="Unassembled WGS sequence"/>
</dbReference>
<keyword evidence="1" id="KW-0677">Repeat</keyword>
<evidence type="ECO:0000256" key="3">
    <source>
        <dbReference type="PROSITE-ProRule" id="PRU00023"/>
    </source>
</evidence>
<dbReference type="Gene3D" id="1.25.40.20">
    <property type="entry name" value="Ankyrin repeat-containing domain"/>
    <property type="match status" value="2"/>
</dbReference>
<dbReference type="Pfam" id="PF12796">
    <property type="entry name" value="Ank_2"/>
    <property type="match status" value="1"/>
</dbReference>
<keyword evidence="5" id="KW-1185">Reference proteome</keyword>
<reference evidence="4 5" key="1">
    <citation type="journal article" date="2024" name="bioRxiv">
        <title>A reference genome for Trichogramma kaykai: A tiny desert-dwelling parasitoid wasp with competing sex-ratio distorters.</title>
        <authorList>
            <person name="Culotta J."/>
            <person name="Lindsey A.R."/>
        </authorList>
    </citation>
    <scope>NUCLEOTIDE SEQUENCE [LARGE SCALE GENOMIC DNA]</scope>
    <source>
        <strain evidence="4 5">KSX58</strain>
    </source>
</reference>
<name>A0ABD2XIA9_9HYME</name>
<keyword evidence="2 3" id="KW-0040">ANK repeat</keyword>